<evidence type="ECO:0000313" key="5">
    <source>
        <dbReference type="Proteomes" id="UP001642540"/>
    </source>
</evidence>
<proteinExistence type="inferred from homology"/>
<gene>
    <name evidence="4" type="ORF">ODALV1_LOCUS25049</name>
</gene>
<dbReference type="InterPro" id="IPR013126">
    <property type="entry name" value="Hsp_70_fam"/>
</dbReference>
<evidence type="ECO:0000313" key="4">
    <source>
        <dbReference type="EMBL" id="CAL8133399.1"/>
    </source>
</evidence>
<dbReference type="CDD" id="cd24028">
    <property type="entry name" value="ASKHA_NBD_HSP70_HSPA1-like"/>
    <property type="match status" value="1"/>
</dbReference>
<protein>
    <submittedName>
        <fullName evidence="4">Uncharacterized protein</fullName>
    </submittedName>
</protein>
<dbReference type="Gene3D" id="3.90.640.10">
    <property type="entry name" value="Actin, Chain A, domain 4"/>
    <property type="match status" value="1"/>
</dbReference>
<dbReference type="InterPro" id="IPR018181">
    <property type="entry name" value="Heat_shock_70_CS"/>
</dbReference>
<dbReference type="InterPro" id="IPR029047">
    <property type="entry name" value="HSP70_peptide-bd_sf"/>
</dbReference>
<dbReference type="Gene3D" id="2.60.34.10">
    <property type="entry name" value="Substrate Binding Domain Of DNAk, Chain A, domain 1"/>
    <property type="match status" value="1"/>
</dbReference>
<dbReference type="Proteomes" id="UP001642540">
    <property type="component" value="Unassembled WGS sequence"/>
</dbReference>
<dbReference type="EMBL" id="CAXLJM020000099">
    <property type="protein sequence ID" value="CAL8133399.1"/>
    <property type="molecule type" value="Genomic_DNA"/>
</dbReference>
<keyword evidence="5" id="KW-1185">Reference proteome</keyword>
<name>A0ABP1RR11_9HEXA</name>
<dbReference type="SUPFAM" id="SSF100920">
    <property type="entry name" value="Heat shock protein 70kD (HSP70), peptide-binding domain"/>
    <property type="match status" value="1"/>
</dbReference>
<evidence type="ECO:0000256" key="2">
    <source>
        <dbReference type="ARBA" id="ARBA00022741"/>
    </source>
</evidence>
<dbReference type="InterPro" id="IPR043129">
    <property type="entry name" value="ATPase_NBD"/>
</dbReference>
<comment type="caution">
    <text evidence="4">The sequence shown here is derived from an EMBL/GenBank/DDBJ whole genome shotgun (WGS) entry which is preliminary data.</text>
</comment>
<evidence type="ECO:0000256" key="3">
    <source>
        <dbReference type="ARBA" id="ARBA00022840"/>
    </source>
</evidence>
<keyword evidence="2" id="KW-0547">Nucleotide-binding</keyword>
<dbReference type="Pfam" id="PF00012">
    <property type="entry name" value="HSP70"/>
    <property type="match status" value="1"/>
</dbReference>
<dbReference type="SUPFAM" id="SSF53067">
    <property type="entry name" value="Actin-like ATPase domain"/>
    <property type="match status" value="2"/>
</dbReference>
<dbReference type="PANTHER" id="PTHR19375">
    <property type="entry name" value="HEAT SHOCK PROTEIN 70KDA"/>
    <property type="match status" value="1"/>
</dbReference>
<reference evidence="4 5" key="1">
    <citation type="submission" date="2024-08" db="EMBL/GenBank/DDBJ databases">
        <authorList>
            <person name="Cucini C."/>
            <person name="Frati F."/>
        </authorList>
    </citation>
    <scope>NUCLEOTIDE SEQUENCE [LARGE SCALE GENOMIC DNA]</scope>
</reference>
<keyword evidence="3" id="KW-0067">ATP-binding</keyword>
<dbReference type="Gene3D" id="3.30.420.40">
    <property type="match status" value="2"/>
</dbReference>
<sequence>MIGRRMGDPILQNDIKYWPFTVIEHNGVPQIDIRGKPHPPERVSATLLASLKAEAEKYLGGIKVTKAVITVPAYFDDGQRAATVDAGEMAGLEVLTILNEPTAAAIAYKMEQFSDTPRKVLVYDLGGGTFDVAVLQTGAKTIDVLGVDGDTHLGGEDFDKNVMEECVKQFREQTGINLLQDKDSQVKPKKEQCRRILRRLQTYSERAKRHLSSALQASIVVDQIVPEKDLHVVITRAKFEELNQVLFKKTIDVVDKALKDANVSKDKIDDILLVGGSTRIPKIREMLSQHFNGKALSHSVHPDIAVAYGAAVQAALLNGAKGESLFDFESIRDVTPMALGVEAKIGHVSGRFSIIIPKNTKIPHKAVEKYYTTYNNQPSVEINVYQGENPVAKKNNFLGTFDLDGIPPNRAGAESLDVTMEIDKMGILHVTARIQLIQLQCKRKKDD</sequence>
<evidence type="ECO:0000256" key="1">
    <source>
        <dbReference type="ARBA" id="ARBA00007381"/>
    </source>
</evidence>
<dbReference type="PRINTS" id="PR00301">
    <property type="entry name" value="HEATSHOCK70"/>
</dbReference>
<comment type="similarity">
    <text evidence="1">Belongs to the heat shock protein 70 family.</text>
</comment>
<dbReference type="PROSITE" id="PS01036">
    <property type="entry name" value="HSP70_3"/>
    <property type="match status" value="1"/>
</dbReference>
<accession>A0ABP1RR11</accession>
<organism evidence="4 5">
    <name type="scientific">Orchesella dallaii</name>
    <dbReference type="NCBI Taxonomy" id="48710"/>
    <lineage>
        <taxon>Eukaryota</taxon>
        <taxon>Metazoa</taxon>
        <taxon>Ecdysozoa</taxon>
        <taxon>Arthropoda</taxon>
        <taxon>Hexapoda</taxon>
        <taxon>Collembola</taxon>
        <taxon>Entomobryomorpha</taxon>
        <taxon>Entomobryoidea</taxon>
        <taxon>Orchesellidae</taxon>
        <taxon>Orchesellinae</taxon>
        <taxon>Orchesella</taxon>
    </lineage>
</organism>